<dbReference type="GeneID" id="5544258"/>
<reference evidence="1 2" key="1">
    <citation type="journal article" date="2007" name="Proc. Natl. Acad. Sci. U.S.A.">
        <title>Independent sorting-out of thousands of duplicated gene pairs in two yeast species descended from a whole-genome duplication.</title>
        <authorList>
            <person name="Scannell D.R."/>
            <person name="Frank A.C."/>
            <person name="Conant G.C."/>
            <person name="Byrne K.P."/>
            <person name="Woolfit M."/>
            <person name="Wolfe K.H."/>
        </authorList>
    </citation>
    <scope>NUCLEOTIDE SEQUENCE [LARGE SCALE GENOMIC DNA]</scope>
    <source>
        <strain evidence="2">ATCC 22028 / DSM 70294 / BCRC 21397 / CBS 2163 / NBRC 10782 / NRRL Y-8283 / UCD 57-17</strain>
    </source>
</reference>
<dbReference type="RefSeq" id="XP_001644005.1">
    <property type="nucleotide sequence ID" value="XM_001643955.1"/>
</dbReference>
<dbReference type="HOGENOM" id="CLU_061029_0_0_1"/>
<evidence type="ECO:0000313" key="1">
    <source>
        <dbReference type="EMBL" id="EDO16147.1"/>
    </source>
</evidence>
<keyword evidence="2" id="KW-1185">Reference proteome</keyword>
<gene>
    <name evidence="1" type="ORF">Kpol_1070p30</name>
</gene>
<dbReference type="PhylomeDB" id="A7TNN0"/>
<dbReference type="FunCoup" id="A7TNN0">
    <property type="interactions" value="26"/>
</dbReference>
<dbReference type="Proteomes" id="UP000000267">
    <property type="component" value="Unassembled WGS sequence"/>
</dbReference>
<evidence type="ECO:0000313" key="2">
    <source>
        <dbReference type="Proteomes" id="UP000000267"/>
    </source>
</evidence>
<dbReference type="EMBL" id="DS480432">
    <property type="protein sequence ID" value="EDO16147.1"/>
    <property type="molecule type" value="Genomic_DNA"/>
</dbReference>
<dbReference type="STRING" id="436907.A7TNN0"/>
<dbReference type="OMA" id="YRKFIQC"/>
<dbReference type="KEGG" id="vpo:Kpol_1070p30"/>
<sequence>MSEMIGITEEDWIICFGIIKNRNKALWNTLTSKYGPAIEVKELITIKESVDSKVLYTLVPSELQFLNNNIALFMQIEPIYNYLMNWKSDLKNNIYSNIEIIKSFKDEITHKDIINWYFLRYKVLLILKTLSYQSKDKIFLNNLFKCFQILIVSHFSFNEDMPTNYVRTVTETMIFRFLKNNLLTNIKGQKQEYGRIIKPFLKKCNNNHKTLNTNARKFAKIHFRTVTHILNLSLLDTNVELNNMKSLVIIENICLLIESLSHLLILINGVIVNKNPKKAYEKIYLKRLKIISNKYINDISNEFNKVHLSPKQKYKFLNISIDTLLTVISQINWKIIQDRQNYQSQMFLKKIDSKRISIQSILLMSGDLDLTATFRLTNWPQIR</sequence>
<organism evidence="2">
    <name type="scientific">Vanderwaltozyma polyspora (strain ATCC 22028 / DSM 70294 / BCRC 21397 / CBS 2163 / NBRC 10782 / NRRL Y-8283 / UCD 57-17)</name>
    <name type="common">Kluyveromyces polysporus</name>
    <dbReference type="NCBI Taxonomy" id="436907"/>
    <lineage>
        <taxon>Eukaryota</taxon>
        <taxon>Fungi</taxon>
        <taxon>Dikarya</taxon>
        <taxon>Ascomycota</taxon>
        <taxon>Saccharomycotina</taxon>
        <taxon>Saccharomycetes</taxon>
        <taxon>Saccharomycetales</taxon>
        <taxon>Saccharomycetaceae</taxon>
        <taxon>Vanderwaltozyma</taxon>
    </lineage>
</organism>
<proteinExistence type="predicted"/>
<dbReference type="OrthoDB" id="4055114at2759"/>
<dbReference type="InParanoid" id="A7TNN0"/>
<dbReference type="AlphaFoldDB" id="A7TNN0"/>
<dbReference type="eggNOG" id="ENOG502S67C">
    <property type="taxonomic scope" value="Eukaryota"/>
</dbReference>
<accession>A7TNN0</accession>
<protein>
    <submittedName>
        <fullName evidence="1">Uncharacterized protein</fullName>
    </submittedName>
</protein>
<name>A7TNN0_VANPO</name>